<evidence type="ECO:0000256" key="1">
    <source>
        <dbReference type="SAM" id="Phobius"/>
    </source>
</evidence>
<dbReference type="InterPro" id="IPR005182">
    <property type="entry name" value="YdbS-like_PH"/>
</dbReference>
<proteinExistence type="predicted"/>
<accession>A0A967ACW4</accession>
<keyword evidence="4" id="KW-1185">Reference proteome</keyword>
<dbReference type="Proteomes" id="UP000643701">
    <property type="component" value="Unassembled WGS sequence"/>
</dbReference>
<feature type="transmembrane region" description="Helical" evidence="1">
    <location>
        <begin position="201"/>
        <end position="223"/>
    </location>
</feature>
<feature type="domain" description="YdbS-like PH" evidence="2">
    <location>
        <begin position="73"/>
        <end position="151"/>
    </location>
</feature>
<sequence>MKDYDFSKAQLQDFRGVFIIFFANVVQKIRRYFFAFFVPLLNANFRAFIFNYFILAIFIVVAFSFGYAYLLYIKFKFQIKGQSFHLNQGVIKRSSIEIPFERIQNINIEQNIFQRFLNVVGFQVETAGEGTAEINIKALRREKAVALKNQLLEDVKKVNPEVELTHTHSPEVEYSSSSKPANELMELDFISLFKVGVSSNFLKGLSLLLLFISTLFNFFFDVLSHFLTIDFEEDFFNRIPETLTFAFIFIAFLLFLGFLITVLSVMVKYFGLRVVRLRNNFEVEYGLIKRVNQVIKKNKTQVVEIDTNPIKKWLNIQNLFVSQASSVSLTNAQKIGLVGITPSQTNIFFEAIFDRPRSQLFTYIRSSLRYIIRLFWRQSVVFTIAFLVGQYFLGWVHSSIIAFFIAFILGVVNYLAYRKSYVGVSKDLIKIGGGSINTSTKYLALYKVQSVFIKRTIFQQFNAHADLVIYTASGREVINYLPYQQAIQIQNYILYRLERSSESWI</sequence>
<keyword evidence="1" id="KW-0472">Membrane</keyword>
<feature type="transmembrane region" description="Helical" evidence="1">
    <location>
        <begin position="49"/>
        <end position="72"/>
    </location>
</feature>
<protein>
    <submittedName>
        <fullName evidence="3">PH domain-containing protein</fullName>
    </submittedName>
</protein>
<dbReference type="InterPro" id="IPR014529">
    <property type="entry name" value="UCP026631"/>
</dbReference>
<dbReference type="EMBL" id="JAANAS010000013">
    <property type="protein sequence ID" value="NGZ88978.1"/>
    <property type="molecule type" value="Genomic_DNA"/>
</dbReference>
<keyword evidence="1" id="KW-1133">Transmembrane helix</keyword>
<organism evidence="3 4">
    <name type="scientific">Psychroflexus maritimus</name>
    <dbReference type="NCBI Taxonomy" id="2714865"/>
    <lineage>
        <taxon>Bacteria</taxon>
        <taxon>Pseudomonadati</taxon>
        <taxon>Bacteroidota</taxon>
        <taxon>Flavobacteriia</taxon>
        <taxon>Flavobacteriales</taxon>
        <taxon>Flavobacteriaceae</taxon>
        <taxon>Psychroflexus</taxon>
    </lineage>
</organism>
<dbReference type="PANTHER" id="PTHR34473">
    <property type="entry name" value="UPF0699 TRANSMEMBRANE PROTEIN YDBS"/>
    <property type="match status" value="1"/>
</dbReference>
<evidence type="ECO:0000313" key="4">
    <source>
        <dbReference type="Proteomes" id="UP000643701"/>
    </source>
</evidence>
<feature type="transmembrane region" description="Helical" evidence="1">
    <location>
        <begin position="243"/>
        <end position="270"/>
    </location>
</feature>
<gene>
    <name evidence="3" type="ORF">G7034_01780</name>
</gene>
<dbReference type="Pfam" id="PF03703">
    <property type="entry name" value="bPH_2"/>
    <property type="match status" value="2"/>
</dbReference>
<dbReference type="RefSeq" id="WP_166399249.1">
    <property type="nucleotide sequence ID" value="NZ_JAANAS010000013.1"/>
</dbReference>
<feature type="transmembrane region" description="Helical" evidence="1">
    <location>
        <begin position="399"/>
        <end position="417"/>
    </location>
</feature>
<evidence type="ECO:0000259" key="2">
    <source>
        <dbReference type="Pfam" id="PF03703"/>
    </source>
</evidence>
<feature type="transmembrane region" description="Helical" evidence="1">
    <location>
        <begin position="12"/>
        <end position="29"/>
    </location>
</feature>
<dbReference type="PIRSF" id="PIRSF026631">
    <property type="entry name" value="UCP026631"/>
    <property type="match status" value="1"/>
</dbReference>
<reference evidence="3" key="1">
    <citation type="submission" date="2020-03" db="EMBL/GenBank/DDBJ databases">
        <title>Psychroflexus Maritimus sp. nov., isolate from marine sediment.</title>
        <authorList>
            <person name="Zhong Y.-L."/>
        </authorList>
    </citation>
    <scope>NUCLEOTIDE SEQUENCE</scope>
    <source>
        <strain evidence="3">C1</strain>
    </source>
</reference>
<dbReference type="AlphaFoldDB" id="A0A967ACW4"/>
<dbReference type="PANTHER" id="PTHR34473:SF2">
    <property type="entry name" value="UPF0699 TRANSMEMBRANE PROTEIN YDBT"/>
    <property type="match status" value="1"/>
</dbReference>
<comment type="caution">
    <text evidence="3">The sequence shown here is derived from an EMBL/GenBank/DDBJ whole genome shotgun (WGS) entry which is preliminary data.</text>
</comment>
<feature type="transmembrane region" description="Helical" evidence="1">
    <location>
        <begin position="374"/>
        <end position="393"/>
    </location>
</feature>
<evidence type="ECO:0000313" key="3">
    <source>
        <dbReference type="EMBL" id="NGZ88978.1"/>
    </source>
</evidence>
<name>A0A967ACW4_9FLAO</name>
<feature type="domain" description="YdbS-like PH" evidence="2">
    <location>
        <begin position="427"/>
        <end position="493"/>
    </location>
</feature>
<keyword evidence="1" id="KW-0812">Transmembrane</keyword>